<dbReference type="EMBL" id="JACWZZ010000004">
    <property type="protein sequence ID" value="MBD2716929.1"/>
    <property type="molecule type" value="Genomic_DNA"/>
</dbReference>
<feature type="transmembrane region" description="Helical" evidence="1">
    <location>
        <begin position="58"/>
        <end position="77"/>
    </location>
</feature>
<dbReference type="PANTHER" id="PTHR37305">
    <property type="entry name" value="INTEGRAL MEMBRANE PROTEIN-RELATED"/>
    <property type="match status" value="1"/>
</dbReference>
<comment type="caution">
    <text evidence="2">The sequence shown here is derived from an EMBL/GenBank/DDBJ whole genome shotgun (WGS) entry which is preliminary data.</text>
</comment>
<dbReference type="PANTHER" id="PTHR37305:SF1">
    <property type="entry name" value="MEMBRANE PROTEIN"/>
    <property type="match status" value="1"/>
</dbReference>
<evidence type="ECO:0000313" key="2">
    <source>
        <dbReference type="EMBL" id="MBD2716929.1"/>
    </source>
</evidence>
<evidence type="ECO:0000256" key="1">
    <source>
        <dbReference type="SAM" id="Phobius"/>
    </source>
</evidence>
<keyword evidence="1" id="KW-1133">Transmembrane helix</keyword>
<proteinExistence type="predicted"/>
<keyword evidence="1" id="KW-0812">Transmembrane</keyword>
<sequence length="254" mass="27499">MLFRAELRKILPYRTVWIILLAYAVLLLLFVSAGGSLTVNGQKLGESLYVFPALWSKLAYVASYFTMLLGVLFIILITDEFQFRTFRQQVIDGASVGELVQGKLAVSGLLAGFAALVVVGIGFYFGLTRAAGTADQAAAGLPTVLLYGVQVLGLLSLAALVAVLVRRSGAAILVFLLYLWVAEPLLRLSLPDELDRYLPAKIFNSLTPMPGQELMDTVAGPSLALLPTQALPLALAYTALFWGLSYLVLRSRDL</sequence>
<dbReference type="RefSeq" id="WP_190785846.1">
    <property type="nucleotide sequence ID" value="NZ_JACWZZ010000004.1"/>
</dbReference>
<feature type="transmembrane region" description="Helical" evidence="1">
    <location>
        <begin position="104"/>
        <end position="125"/>
    </location>
</feature>
<feature type="transmembrane region" description="Helical" evidence="1">
    <location>
        <begin position="16"/>
        <end position="38"/>
    </location>
</feature>
<feature type="transmembrane region" description="Helical" evidence="1">
    <location>
        <begin position="230"/>
        <end position="249"/>
    </location>
</feature>
<organism evidence="2 3">
    <name type="scientific">Hymenobacter duratus</name>
    <dbReference type="NCBI Taxonomy" id="2771356"/>
    <lineage>
        <taxon>Bacteria</taxon>
        <taxon>Pseudomonadati</taxon>
        <taxon>Bacteroidota</taxon>
        <taxon>Cytophagia</taxon>
        <taxon>Cytophagales</taxon>
        <taxon>Hymenobacteraceae</taxon>
        <taxon>Hymenobacter</taxon>
    </lineage>
</organism>
<protein>
    <submittedName>
        <fullName evidence="2">ABC transporter permease</fullName>
    </submittedName>
</protein>
<feature type="transmembrane region" description="Helical" evidence="1">
    <location>
        <begin position="145"/>
        <end position="165"/>
    </location>
</feature>
<accession>A0ABR8JJ90</accession>
<dbReference type="Proteomes" id="UP000642468">
    <property type="component" value="Unassembled WGS sequence"/>
</dbReference>
<keyword evidence="1" id="KW-0472">Membrane</keyword>
<feature type="transmembrane region" description="Helical" evidence="1">
    <location>
        <begin position="172"/>
        <end position="190"/>
    </location>
</feature>
<reference evidence="2 3" key="1">
    <citation type="submission" date="2020-09" db="EMBL/GenBank/DDBJ databases">
        <authorList>
            <person name="Kim M.K."/>
        </authorList>
    </citation>
    <scope>NUCLEOTIDE SEQUENCE [LARGE SCALE GENOMIC DNA]</scope>
    <source>
        <strain evidence="2 3">BT646</strain>
    </source>
</reference>
<evidence type="ECO:0000313" key="3">
    <source>
        <dbReference type="Proteomes" id="UP000642468"/>
    </source>
</evidence>
<gene>
    <name evidence="2" type="ORF">IC231_17915</name>
</gene>
<keyword evidence="3" id="KW-1185">Reference proteome</keyword>
<name>A0ABR8JJ90_9BACT</name>